<keyword evidence="4" id="KW-0408">Iron</keyword>
<keyword evidence="8" id="KW-1185">Reference proteome</keyword>
<dbReference type="InterPro" id="IPR004030">
    <property type="entry name" value="NOS_N"/>
</dbReference>
<dbReference type="Gene3D" id="3.90.1230.10">
    <property type="entry name" value="Nitric Oxide Synthase, Chain A, domain 3"/>
    <property type="match status" value="1"/>
</dbReference>
<dbReference type="GO" id="GO:0006809">
    <property type="term" value="P:nitric oxide biosynthetic process"/>
    <property type="evidence" value="ECO:0007669"/>
    <property type="project" value="InterPro"/>
</dbReference>
<feature type="domain" description="Nitric oxide synthase (NOS)" evidence="6">
    <location>
        <begin position="79"/>
        <end position="86"/>
    </location>
</feature>
<gene>
    <name evidence="7" type="primary">nos</name>
    <name evidence="7" type="ORF">GCM10010123_11180</name>
</gene>
<reference evidence="7" key="1">
    <citation type="journal article" date="2014" name="Int. J. Syst. Evol. Microbiol.">
        <title>Complete genome sequence of Corynebacterium casei LMG S-19264T (=DSM 44701T), isolated from a smear-ripened cheese.</title>
        <authorList>
            <consortium name="US DOE Joint Genome Institute (JGI-PGF)"/>
            <person name="Walter F."/>
            <person name="Albersmeier A."/>
            <person name="Kalinowski J."/>
            <person name="Ruckert C."/>
        </authorList>
    </citation>
    <scope>NUCLEOTIDE SEQUENCE</scope>
    <source>
        <strain evidence="7">JCM 3090</strain>
    </source>
</reference>
<dbReference type="PANTHER" id="PTHR43410">
    <property type="entry name" value="NITRIC OXIDE SYNTHASE OXYGENASE"/>
    <property type="match status" value="1"/>
</dbReference>
<comment type="caution">
    <text evidence="7">The sequence shown here is derived from an EMBL/GenBank/DDBJ whole genome shotgun (WGS) entry which is preliminary data.</text>
</comment>
<sequence>MRVPGYRDTPPRPWDAAADVDPAEAAEFLTRCYAENPRLGPVAPRLALVAAQVEATGTYTHTPDELTYGARLAWRNSSRCIGRLYWRSLIVLDRRRASAADDIFSLLVEHLRIAGGQVPVREPGRRRTGGDAVKQGHIRPVISVFAPAVPGRPYARLYNEQLIRYAGHRTPEGVAGDPRYIEFTARMQEYGWQSTGKPFEVLPLAVETPAEGVRLFTLPPDAVLEVPIRHPEYEWFDELHLRWHAVPAIANMRLAVGGVHYPLAPFSGWYMGSEIGARNFADLDRYDLLPEVARRLGLDTSRESTLWRDRALVELNRAVLWSFESAGVRIADHHTESDRFLKHVANEERAGRGTPADWTWIVPPISGGATSVFHRYYEEADQRPNFYLDAEARHLGKYGEPPAAGTATAPRPRAARCPVSAHLPDPVP</sequence>
<dbReference type="Gene3D" id="3.90.440.10">
    <property type="entry name" value="Nitric Oxide Synthase,Heme Domain,Chain A domain 2"/>
    <property type="match status" value="1"/>
</dbReference>
<protein>
    <submittedName>
        <fullName evidence="7">Nitric oxide synthase oxygenase</fullName>
    </submittedName>
</protein>
<dbReference type="Gene3D" id="3.90.340.10">
    <property type="entry name" value="Nitric Oxide Synthase, Chain A, domain 1"/>
    <property type="match status" value="1"/>
</dbReference>
<dbReference type="InterPro" id="IPR036119">
    <property type="entry name" value="NOS_N_sf"/>
</dbReference>
<evidence type="ECO:0000256" key="1">
    <source>
        <dbReference type="ARBA" id="ARBA00022617"/>
    </source>
</evidence>
<dbReference type="PROSITE" id="PS60001">
    <property type="entry name" value="NOS"/>
    <property type="match status" value="1"/>
</dbReference>
<evidence type="ECO:0000313" key="8">
    <source>
        <dbReference type="Proteomes" id="UP000649739"/>
    </source>
</evidence>
<evidence type="ECO:0000256" key="4">
    <source>
        <dbReference type="ARBA" id="ARBA00023004"/>
    </source>
</evidence>
<reference evidence="7" key="2">
    <citation type="submission" date="2020-09" db="EMBL/GenBank/DDBJ databases">
        <authorList>
            <person name="Sun Q."/>
            <person name="Ohkuma M."/>
        </authorList>
    </citation>
    <scope>NUCLEOTIDE SEQUENCE</scope>
    <source>
        <strain evidence="7">JCM 3090</strain>
    </source>
</reference>
<dbReference type="PANTHER" id="PTHR43410:SF1">
    <property type="entry name" value="NITRIC OXIDE SYNTHASE"/>
    <property type="match status" value="1"/>
</dbReference>
<keyword evidence="2" id="KW-0479">Metal-binding</keyword>
<dbReference type="EMBL" id="BMQB01000002">
    <property type="protein sequence ID" value="GGJ83323.1"/>
    <property type="molecule type" value="Genomic_DNA"/>
</dbReference>
<proteinExistence type="predicted"/>
<accession>A0A8J3F7Y2</accession>
<dbReference type="Proteomes" id="UP000649739">
    <property type="component" value="Unassembled WGS sequence"/>
</dbReference>
<evidence type="ECO:0000313" key="7">
    <source>
        <dbReference type="EMBL" id="GGJ83323.1"/>
    </source>
</evidence>
<dbReference type="InterPro" id="IPR044943">
    <property type="entry name" value="NOS_dom_1"/>
</dbReference>
<name>A0A8J3F7Y2_9ACTN</name>
<evidence type="ECO:0000256" key="5">
    <source>
        <dbReference type="SAM" id="MobiDB-lite"/>
    </source>
</evidence>
<feature type="compositionally biased region" description="Low complexity" evidence="5">
    <location>
        <begin position="401"/>
        <end position="416"/>
    </location>
</feature>
<dbReference type="GO" id="GO:0004517">
    <property type="term" value="F:nitric-oxide synthase activity"/>
    <property type="evidence" value="ECO:0007669"/>
    <property type="project" value="InterPro"/>
</dbReference>
<evidence type="ECO:0000256" key="3">
    <source>
        <dbReference type="ARBA" id="ARBA00023002"/>
    </source>
</evidence>
<dbReference type="InterPro" id="IPR044944">
    <property type="entry name" value="NOS_dom_3"/>
</dbReference>
<keyword evidence="3" id="KW-0560">Oxidoreductase</keyword>
<dbReference type="InterPro" id="IPR050607">
    <property type="entry name" value="NOS"/>
</dbReference>
<feature type="region of interest" description="Disordered" evidence="5">
    <location>
        <begin position="398"/>
        <end position="428"/>
    </location>
</feature>
<dbReference type="AlphaFoldDB" id="A0A8J3F7Y2"/>
<evidence type="ECO:0000259" key="6">
    <source>
        <dbReference type="PROSITE" id="PS60001"/>
    </source>
</evidence>
<keyword evidence="1" id="KW-0349">Heme</keyword>
<dbReference type="SUPFAM" id="SSF56512">
    <property type="entry name" value="Nitric oxide (NO) synthase oxygenase domain"/>
    <property type="match status" value="1"/>
</dbReference>
<dbReference type="GO" id="GO:0046872">
    <property type="term" value="F:metal ion binding"/>
    <property type="evidence" value="ECO:0007669"/>
    <property type="project" value="UniProtKB-KW"/>
</dbReference>
<dbReference type="InterPro" id="IPR044940">
    <property type="entry name" value="NOS_dom_2"/>
</dbReference>
<dbReference type="RefSeq" id="WP_189168964.1">
    <property type="nucleotide sequence ID" value="NZ_BMQB01000002.1"/>
</dbReference>
<organism evidence="7 8">
    <name type="scientific">Pilimelia anulata</name>
    <dbReference type="NCBI Taxonomy" id="53371"/>
    <lineage>
        <taxon>Bacteria</taxon>
        <taxon>Bacillati</taxon>
        <taxon>Actinomycetota</taxon>
        <taxon>Actinomycetes</taxon>
        <taxon>Micromonosporales</taxon>
        <taxon>Micromonosporaceae</taxon>
        <taxon>Pilimelia</taxon>
    </lineage>
</organism>
<dbReference type="Pfam" id="PF02898">
    <property type="entry name" value="NO_synthase"/>
    <property type="match status" value="2"/>
</dbReference>
<evidence type="ECO:0000256" key="2">
    <source>
        <dbReference type="ARBA" id="ARBA00022723"/>
    </source>
</evidence>